<name>A0A1H1EFI4_NATTX</name>
<dbReference type="STRING" id="1095778.SAMN04489842_1558"/>
<feature type="region of interest" description="Disordered" evidence="1">
    <location>
        <begin position="58"/>
        <end position="94"/>
    </location>
</feature>
<feature type="transmembrane region" description="Helical" evidence="2">
    <location>
        <begin position="20"/>
        <end position="44"/>
    </location>
</feature>
<dbReference type="Pfam" id="PF00188">
    <property type="entry name" value="CAP"/>
    <property type="match status" value="1"/>
</dbReference>
<evidence type="ECO:0000259" key="3">
    <source>
        <dbReference type="Pfam" id="PF00188"/>
    </source>
</evidence>
<gene>
    <name evidence="4" type="ORF">SAMN04489842_1558</name>
</gene>
<feature type="domain" description="SCP" evidence="3">
    <location>
        <begin position="108"/>
        <end position="240"/>
    </location>
</feature>
<organism evidence="4 5">
    <name type="scientific">Natronobacterium texcoconense</name>
    <dbReference type="NCBI Taxonomy" id="1095778"/>
    <lineage>
        <taxon>Archaea</taxon>
        <taxon>Methanobacteriati</taxon>
        <taxon>Methanobacteriota</taxon>
        <taxon>Stenosarchaea group</taxon>
        <taxon>Halobacteria</taxon>
        <taxon>Halobacteriales</taxon>
        <taxon>Natrialbaceae</taxon>
        <taxon>Natronobacterium</taxon>
    </lineage>
</organism>
<dbReference type="PANTHER" id="PTHR31157:SF1">
    <property type="entry name" value="SCP DOMAIN-CONTAINING PROTEIN"/>
    <property type="match status" value="1"/>
</dbReference>
<reference evidence="5" key="1">
    <citation type="submission" date="2016-10" db="EMBL/GenBank/DDBJ databases">
        <authorList>
            <person name="Varghese N."/>
            <person name="Submissions S."/>
        </authorList>
    </citation>
    <scope>NUCLEOTIDE SEQUENCE [LARGE SCALE GENOMIC DNA]</scope>
    <source>
        <strain evidence="5">DSM 24767</strain>
    </source>
</reference>
<sequence>MRDSPGPRDRSDRALLRGLLRLFVLVLVLCAVVLATAAFAPVLLDGLDDLERIDDVEIVDGPSPSADPPPAGERNPETTDPDDPGESTYGTDVESISSETVEDFVHAEVNDRRAEHGLEPLEWDGTVASVSRAHSHDMAERDYFAHTNPDEEGPYDRFNDVDGYCRAYGENIALTWVDRPVERPGDDDLVEYRTAEGVATGLVNQWMNSTAHREAILEEHASHGWDRGGVGVYVADDGSVYASHNFCLTM</sequence>
<accession>A0A1H1EFI4</accession>
<keyword evidence="2" id="KW-0472">Membrane</keyword>
<keyword evidence="2" id="KW-1133">Transmembrane helix</keyword>
<dbReference type="PANTHER" id="PTHR31157">
    <property type="entry name" value="SCP DOMAIN-CONTAINING PROTEIN"/>
    <property type="match status" value="1"/>
</dbReference>
<dbReference type="InterPro" id="IPR035940">
    <property type="entry name" value="CAP_sf"/>
</dbReference>
<protein>
    <submittedName>
        <fullName evidence="4">Uncharacterized conserved protein YkwD, contains CAP (CSP/antigen 5/PR1) domain</fullName>
    </submittedName>
</protein>
<dbReference type="SUPFAM" id="SSF55797">
    <property type="entry name" value="PR-1-like"/>
    <property type="match status" value="1"/>
</dbReference>
<dbReference type="InterPro" id="IPR014044">
    <property type="entry name" value="CAP_dom"/>
</dbReference>
<dbReference type="Gene3D" id="3.40.33.10">
    <property type="entry name" value="CAP"/>
    <property type="match status" value="1"/>
</dbReference>
<evidence type="ECO:0000256" key="1">
    <source>
        <dbReference type="SAM" id="MobiDB-lite"/>
    </source>
</evidence>
<dbReference type="EMBL" id="FNLC01000002">
    <property type="protein sequence ID" value="SDQ87248.1"/>
    <property type="molecule type" value="Genomic_DNA"/>
</dbReference>
<dbReference type="CDD" id="cd05379">
    <property type="entry name" value="CAP_bacterial"/>
    <property type="match status" value="1"/>
</dbReference>
<proteinExistence type="predicted"/>
<keyword evidence="2" id="KW-0812">Transmembrane</keyword>
<evidence type="ECO:0000256" key="2">
    <source>
        <dbReference type="SAM" id="Phobius"/>
    </source>
</evidence>
<evidence type="ECO:0000313" key="4">
    <source>
        <dbReference type="EMBL" id="SDQ87248.1"/>
    </source>
</evidence>
<keyword evidence="5" id="KW-1185">Reference proteome</keyword>
<dbReference type="AlphaFoldDB" id="A0A1H1EFI4"/>
<evidence type="ECO:0000313" key="5">
    <source>
        <dbReference type="Proteomes" id="UP000198848"/>
    </source>
</evidence>
<dbReference type="Proteomes" id="UP000198848">
    <property type="component" value="Unassembled WGS sequence"/>
</dbReference>